<feature type="domain" description="4Fe-4S ferredoxin-type" evidence="7">
    <location>
        <begin position="47"/>
        <end position="75"/>
    </location>
</feature>
<evidence type="ECO:0000256" key="1">
    <source>
        <dbReference type="ARBA" id="ARBA00001966"/>
    </source>
</evidence>
<dbReference type="InterPro" id="IPR017896">
    <property type="entry name" value="4Fe4S_Fe-S-bd"/>
</dbReference>
<proteinExistence type="predicted"/>
<evidence type="ECO:0000259" key="7">
    <source>
        <dbReference type="PROSITE" id="PS51379"/>
    </source>
</evidence>
<keyword evidence="4" id="KW-0677">Repeat</keyword>
<feature type="domain" description="4Fe-4S ferredoxin-type" evidence="7">
    <location>
        <begin position="76"/>
        <end position="108"/>
    </location>
</feature>
<evidence type="ECO:0000313" key="8">
    <source>
        <dbReference type="EMBL" id="WRP14620.1"/>
    </source>
</evidence>
<evidence type="ECO:0000256" key="5">
    <source>
        <dbReference type="ARBA" id="ARBA00023004"/>
    </source>
</evidence>
<evidence type="ECO:0000256" key="6">
    <source>
        <dbReference type="ARBA" id="ARBA00023014"/>
    </source>
</evidence>
<dbReference type="PANTHER" id="PTHR43724">
    <property type="entry name" value="PYRUVATE SYNTHASE SUBUNIT PORD"/>
    <property type="match status" value="1"/>
</dbReference>
<comment type="cofactor">
    <cofactor evidence="1">
        <name>[4Fe-4S] cluster</name>
        <dbReference type="ChEBI" id="CHEBI:49883"/>
    </cofactor>
</comment>
<gene>
    <name evidence="8" type="ORF">VLY81_00170</name>
</gene>
<dbReference type="PANTHER" id="PTHR43724:SF1">
    <property type="entry name" value="PYRUVATE SYNTHASE SUBUNIT PORD"/>
    <property type="match status" value="1"/>
</dbReference>
<dbReference type="PROSITE" id="PS00198">
    <property type="entry name" value="4FE4S_FER_1"/>
    <property type="match status" value="1"/>
</dbReference>
<dbReference type="NCBIfam" id="TIGR02179">
    <property type="entry name" value="PorD_KorD"/>
    <property type="match status" value="1"/>
</dbReference>
<keyword evidence="9" id="KW-1185">Reference proteome</keyword>
<evidence type="ECO:0000256" key="4">
    <source>
        <dbReference type="ARBA" id="ARBA00022737"/>
    </source>
</evidence>
<protein>
    <submittedName>
        <fullName evidence="8">4Fe-4S dicluster-binding protein</fullName>
    </submittedName>
</protein>
<organism evidence="8 9">
    <name type="scientific">Geochorda subterranea</name>
    <dbReference type="NCBI Taxonomy" id="3109564"/>
    <lineage>
        <taxon>Bacteria</taxon>
        <taxon>Bacillati</taxon>
        <taxon>Bacillota</taxon>
        <taxon>Limnochordia</taxon>
        <taxon>Limnochordales</taxon>
        <taxon>Geochordaceae</taxon>
        <taxon>Geochorda</taxon>
    </lineage>
</organism>
<evidence type="ECO:0000313" key="9">
    <source>
        <dbReference type="Proteomes" id="UP001333102"/>
    </source>
</evidence>
<dbReference type="EMBL" id="CP141614">
    <property type="protein sequence ID" value="WRP14620.1"/>
    <property type="molecule type" value="Genomic_DNA"/>
</dbReference>
<keyword evidence="2" id="KW-0004">4Fe-4S</keyword>
<keyword evidence="5" id="KW-0408">Iron</keyword>
<accession>A0ABZ1BP64</accession>
<reference evidence="9" key="1">
    <citation type="submission" date="2023-12" db="EMBL/GenBank/DDBJ databases">
        <title>Novel isolates from deep terrestrial aquifers shed light on the physiology and ecology of the class Limnochordia.</title>
        <authorList>
            <person name="Karnachuk O.V."/>
            <person name="Lukina A.P."/>
            <person name="Avakyan M.R."/>
            <person name="Kadnikov V."/>
            <person name="Begmatov S."/>
            <person name="Beletsky A.V."/>
            <person name="Mardanov A.V."/>
            <person name="Ravin N.V."/>
        </authorList>
    </citation>
    <scope>NUCLEOTIDE SEQUENCE [LARGE SCALE GENOMIC DNA]</scope>
    <source>
        <strain evidence="9">LN</strain>
    </source>
</reference>
<keyword evidence="3" id="KW-0479">Metal-binding</keyword>
<sequence>MNPSRGAAFIEREASVTLPWTEMAEAGLIPQGGTAARVKTGAWRTGSMPVLELSRCIHCLRCWIWCPDSAVLLDGEKVTGIDYDHCKGCGICAQVCPPKVHAIEMVPEGGEA</sequence>
<dbReference type="SUPFAM" id="SSF54862">
    <property type="entry name" value="4Fe-4S ferredoxins"/>
    <property type="match status" value="1"/>
</dbReference>
<dbReference type="Pfam" id="PF14697">
    <property type="entry name" value="Fer4_21"/>
    <property type="match status" value="1"/>
</dbReference>
<dbReference type="InterPro" id="IPR011898">
    <property type="entry name" value="PorD_KorD"/>
</dbReference>
<dbReference type="Proteomes" id="UP001333102">
    <property type="component" value="Chromosome"/>
</dbReference>
<name>A0ABZ1BP64_9FIRM</name>
<keyword evidence="6" id="KW-0411">Iron-sulfur</keyword>
<dbReference type="Gene3D" id="3.30.70.20">
    <property type="match status" value="1"/>
</dbReference>
<dbReference type="InterPro" id="IPR017900">
    <property type="entry name" value="4Fe4S_Fe_S_CS"/>
</dbReference>
<dbReference type="PROSITE" id="PS51379">
    <property type="entry name" value="4FE4S_FER_2"/>
    <property type="match status" value="2"/>
</dbReference>
<evidence type="ECO:0000256" key="3">
    <source>
        <dbReference type="ARBA" id="ARBA00022723"/>
    </source>
</evidence>
<evidence type="ECO:0000256" key="2">
    <source>
        <dbReference type="ARBA" id="ARBA00022485"/>
    </source>
</evidence>
<dbReference type="RefSeq" id="WP_324668975.1">
    <property type="nucleotide sequence ID" value="NZ_CP141614.1"/>
</dbReference>